<gene>
    <name evidence="2" type="ORF">COU16_00395</name>
</gene>
<feature type="transmembrane region" description="Helical" evidence="1">
    <location>
        <begin position="12"/>
        <end position="35"/>
    </location>
</feature>
<comment type="caution">
    <text evidence="2">The sequence shown here is derived from an EMBL/GenBank/DDBJ whole genome shotgun (WGS) entry which is preliminary data.</text>
</comment>
<name>A0A2H0UEI7_9BACT</name>
<feature type="transmembrane region" description="Helical" evidence="1">
    <location>
        <begin position="55"/>
        <end position="79"/>
    </location>
</feature>
<evidence type="ECO:0000256" key="1">
    <source>
        <dbReference type="SAM" id="Phobius"/>
    </source>
</evidence>
<accession>A0A2H0UEI7</accession>
<evidence type="ECO:0000313" key="2">
    <source>
        <dbReference type="EMBL" id="PIR84833.1"/>
    </source>
</evidence>
<keyword evidence="1" id="KW-0812">Transmembrane</keyword>
<keyword evidence="1" id="KW-1133">Transmembrane helix</keyword>
<sequence length="100" mass="11370">MRRVYYTYGIRVLSNPTLLHGLVMFGLLLVLTRFVSAAHVMQNLSGVRVGQLGHYAYDAVTHTEVWTLFLAAALIYTALSFRIQLKSFRVHTVHTEMMQG</sequence>
<dbReference type="Proteomes" id="UP000229344">
    <property type="component" value="Unassembled WGS sequence"/>
</dbReference>
<organism evidence="2 3">
    <name type="scientific">Candidatus Kaiserbacteria bacterium CG10_big_fil_rev_8_21_14_0_10_47_16</name>
    <dbReference type="NCBI Taxonomy" id="1974608"/>
    <lineage>
        <taxon>Bacteria</taxon>
        <taxon>Candidatus Kaiseribacteriota</taxon>
    </lineage>
</organism>
<evidence type="ECO:0000313" key="3">
    <source>
        <dbReference type="Proteomes" id="UP000229344"/>
    </source>
</evidence>
<dbReference type="AlphaFoldDB" id="A0A2H0UEI7"/>
<protein>
    <submittedName>
        <fullName evidence="2">Uncharacterized protein</fullName>
    </submittedName>
</protein>
<proteinExistence type="predicted"/>
<dbReference type="EMBL" id="PFBI01000003">
    <property type="protein sequence ID" value="PIR84833.1"/>
    <property type="molecule type" value="Genomic_DNA"/>
</dbReference>
<keyword evidence="1" id="KW-0472">Membrane</keyword>
<reference evidence="3" key="1">
    <citation type="submission" date="2017-09" db="EMBL/GenBank/DDBJ databases">
        <title>Depth-based differentiation of microbial function through sediment-hosted aquifers and enrichment of novel symbionts in the deep terrestrial subsurface.</title>
        <authorList>
            <person name="Probst A.J."/>
            <person name="Ladd B."/>
            <person name="Jarett J.K."/>
            <person name="Geller-Mcgrath D.E."/>
            <person name="Sieber C.M.K."/>
            <person name="Emerson J.B."/>
            <person name="Anantharaman K."/>
            <person name="Thomas B.C."/>
            <person name="Malmstrom R."/>
            <person name="Stieglmeier M."/>
            <person name="Klingl A."/>
            <person name="Woyke T."/>
            <person name="Ryan C.M."/>
            <person name="Banfield J.F."/>
        </authorList>
    </citation>
    <scope>NUCLEOTIDE SEQUENCE [LARGE SCALE GENOMIC DNA]</scope>
</reference>